<accession>A0AAW1PTH6</accession>
<dbReference type="PANTHER" id="PTHR43157:SF31">
    <property type="entry name" value="PHOSPHATIDYLINOSITOL-GLYCAN BIOSYNTHESIS CLASS F PROTEIN"/>
    <property type="match status" value="1"/>
</dbReference>
<keyword evidence="1" id="KW-0560">Oxidoreductase</keyword>
<dbReference type="InterPro" id="IPR002347">
    <property type="entry name" value="SDR_fam"/>
</dbReference>
<sequence length="313" mass="33502">MNLADMSGKTVLVTGGNSGIGFASCLALAKQGAKVVLTARDVKKGKEAEQMINESLGTSNVEMMELDLGSFDKVRSFAKEFREKHDKLHVLINNAGIHLPGGDAPEVSGQHTPEGYEVTLGTNYFGPMLLTELLLDMIKGSAPSRIVNLGSPGEQFSGGVYWDDLKGEKKTSSDMQVYGTSKLYNIMAAKALNEKLKGTGVEVFSAHPGITSTPLYDKTDKTKPMGAMVSTANAIAGQSAERGASPILYCAASKDLDGKGGAFVGGPVGPLTPFSNLDQFKDRETFTDEAKHLEDCLRLYDLTLKLLEPEMNK</sequence>
<protein>
    <submittedName>
        <fullName evidence="2">Uncharacterized protein</fullName>
    </submittedName>
</protein>
<keyword evidence="3" id="KW-1185">Reference proteome</keyword>
<dbReference type="EMBL" id="JALJOR010000008">
    <property type="protein sequence ID" value="KAK9812796.1"/>
    <property type="molecule type" value="Genomic_DNA"/>
</dbReference>
<proteinExistence type="predicted"/>
<comment type="caution">
    <text evidence="2">The sequence shown here is derived from an EMBL/GenBank/DDBJ whole genome shotgun (WGS) entry which is preliminary data.</text>
</comment>
<dbReference type="AlphaFoldDB" id="A0AAW1PTH6"/>
<dbReference type="SUPFAM" id="SSF51735">
    <property type="entry name" value="NAD(P)-binding Rossmann-fold domains"/>
    <property type="match status" value="1"/>
</dbReference>
<evidence type="ECO:0000256" key="1">
    <source>
        <dbReference type="ARBA" id="ARBA00023002"/>
    </source>
</evidence>
<dbReference type="Gene3D" id="3.40.50.720">
    <property type="entry name" value="NAD(P)-binding Rossmann-like Domain"/>
    <property type="match status" value="1"/>
</dbReference>
<dbReference type="PRINTS" id="PR00081">
    <property type="entry name" value="GDHRDH"/>
</dbReference>
<organism evidence="2 3">
    <name type="scientific">[Myrmecia] bisecta</name>
    <dbReference type="NCBI Taxonomy" id="41462"/>
    <lineage>
        <taxon>Eukaryota</taxon>
        <taxon>Viridiplantae</taxon>
        <taxon>Chlorophyta</taxon>
        <taxon>core chlorophytes</taxon>
        <taxon>Trebouxiophyceae</taxon>
        <taxon>Trebouxiales</taxon>
        <taxon>Trebouxiaceae</taxon>
        <taxon>Myrmecia</taxon>
    </lineage>
</organism>
<dbReference type="GO" id="GO:0016491">
    <property type="term" value="F:oxidoreductase activity"/>
    <property type="evidence" value="ECO:0007669"/>
    <property type="project" value="UniProtKB-KW"/>
</dbReference>
<gene>
    <name evidence="2" type="ORF">WJX72_003991</name>
</gene>
<dbReference type="Proteomes" id="UP001489004">
    <property type="component" value="Unassembled WGS sequence"/>
</dbReference>
<name>A0AAW1PTH6_9CHLO</name>
<dbReference type="PANTHER" id="PTHR43157">
    <property type="entry name" value="PHOSPHATIDYLINOSITOL-GLYCAN BIOSYNTHESIS CLASS F PROTEIN-RELATED"/>
    <property type="match status" value="1"/>
</dbReference>
<dbReference type="InterPro" id="IPR036291">
    <property type="entry name" value="NAD(P)-bd_dom_sf"/>
</dbReference>
<evidence type="ECO:0000313" key="2">
    <source>
        <dbReference type="EMBL" id="KAK9812796.1"/>
    </source>
</evidence>
<reference evidence="2 3" key="1">
    <citation type="journal article" date="2024" name="Nat. Commun.">
        <title>Phylogenomics reveals the evolutionary origins of lichenization in chlorophyte algae.</title>
        <authorList>
            <person name="Puginier C."/>
            <person name="Libourel C."/>
            <person name="Otte J."/>
            <person name="Skaloud P."/>
            <person name="Haon M."/>
            <person name="Grisel S."/>
            <person name="Petersen M."/>
            <person name="Berrin J.G."/>
            <person name="Delaux P.M."/>
            <person name="Dal Grande F."/>
            <person name="Keller J."/>
        </authorList>
    </citation>
    <scope>NUCLEOTIDE SEQUENCE [LARGE SCALE GENOMIC DNA]</scope>
    <source>
        <strain evidence="2 3">SAG 2043</strain>
    </source>
</reference>
<dbReference type="Pfam" id="PF00106">
    <property type="entry name" value="adh_short"/>
    <property type="match status" value="1"/>
</dbReference>
<evidence type="ECO:0000313" key="3">
    <source>
        <dbReference type="Proteomes" id="UP001489004"/>
    </source>
</evidence>